<gene>
    <name evidence="1" type="ORF">BOO71_0013816</name>
</gene>
<dbReference type="RefSeq" id="WP_075836725.1">
    <property type="nucleotide sequence ID" value="NZ_MSTI01000164.1"/>
</dbReference>
<organism evidence="1 2">
    <name type="scientific">Deinococcus marmoris</name>
    <dbReference type="NCBI Taxonomy" id="249408"/>
    <lineage>
        <taxon>Bacteria</taxon>
        <taxon>Thermotogati</taxon>
        <taxon>Deinococcota</taxon>
        <taxon>Deinococci</taxon>
        <taxon>Deinococcales</taxon>
        <taxon>Deinococcaceae</taxon>
        <taxon>Deinococcus</taxon>
    </lineage>
</organism>
<proteinExistence type="predicted"/>
<dbReference type="STRING" id="249408.BOO71_0013816"/>
<dbReference type="EMBL" id="MSTI01000164">
    <property type="protein sequence ID" value="OLV15732.1"/>
    <property type="molecule type" value="Genomic_DNA"/>
</dbReference>
<evidence type="ECO:0000313" key="2">
    <source>
        <dbReference type="Proteomes" id="UP000186607"/>
    </source>
</evidence>
<accession>A0A1U7NS35</accession>
<dbReference type="OrthoDB" id="73256at2"/>
<keyword evidence="2" id="KW-1185">Reference proteome</keyword>
<evidence type="ECO:0000313" key="1">
    <source>
        <dbReference type="EMBL" id="OLV15732.1"/>
    </source>
</evidence>
<protein>
    <submittedName>
        <fullName evidence="1">Uncharacterized protein</fullName>
    </submittedName>
</protein>
<dbReference type="Proteomes" id="UP000186607">
    <property type="component" value="Unassembled WGS sequence"/>
</dbReference>
<name>A0A1U7NS35_9DEIO</name>
<comment type="caution">
    <text evidence="1">The sequence shown here is derived from an EMBL/GenBank/DDBJ whole genome shotgun (WGS) entry which is preliminary data.</text>
</comment>
<reference evidence="1 2" key="1">
    <citation type="submission" date="2017-01" db="EMBL/GenBank/DDBJ databases">
        <title>Genome Analysis of Deinococcus marmoris KOPRI26562.</title>
        <authorList>
            <person name="Kim J.H."/>
            <person name="Oh H.-M."/>
        </authorList>
    </citation>
    <scope>NUCLEOTIDE SEQUENCE [LARGE SCALE GENOMIC DNA]</scope>
    <source>
        <strain evidence="1 2">KOPRI26562</strain>
    </source>
</reference>
<dbReference type="AlphaFoldDB" id="A0A1U7NS35"/>
<sequence>MTTVQIPDEIVRQLMLLTGKATPEAAVMVAIEWWLKEHGHEDCLRERAAKAPKVDPAPESPQPA</sequence>